<comment type="caution">
    <text evidence="1">The sequence shown here is derived from an EMBL/GenBank/DDBJ whole genome shotgun (WGS) entry which is preliminary data.</text>
</comment>
<proteinExistence type="predicted"/>
<sequence>MNYRYANILPEYTLGTPGTYTIELNVRDPISRLELGYKVDMKDPEMAAALAANITKIELVDGSDVLHSLNGRQNQALVLYDRRCPTLNNGYLAVGESAYATMGIDFG</sequence>
<gene>
    <name evidence="1" type="ORF">S12H4_13596</name>
</gene>
<name>X1SLX4_9ZZZZ</name>
<dbReference type="AlphaFoldDB" id="X1SLX4"/>
<protein>
    <submittedName>
        <fullName evidence="1">Uncharacterized protein</fullName>
    </submittedName>
</protein>
<accession>X1SLX4</accession>
<organism evidence="1">
    <name type="scientific">marine sediment metagenome</name>
    <dbReference type="NCBI Taxonomy" id="412755"/>
    <lineage>
        <taxon>unclassified sequences</taxon>
        <taxon>metagenomes</taxon>
        <taxon>ecological metagenomes</taxon>
    </lineage>
</organism>
<evidence type="ECO:0000313" key="1">
    <source>
        <dbReference type="EMBL" id="GAI76370.1"/>
    </source>
</evidence>
<dbReference type="EMBL" id="BARW01006475">
    <property type="protein sequence ID" value="GAI76370.1"/>
    <property type="molecule type" value="Genomic_DNA"/>
</dbReference>
<reference evidence="1" key="1">
    <citation type="journal article" date="2014" name="Front. Microbiol.">
        <title>High frequency of phylogenetically diverse reductive dehalogenase-homologous genes in deep subseafloor sedimentary metagenomes.</title>
        <authorList>
            <person name="Kawai M."/>
            <person name="Futagami T."/>
            <person name="Toyoda A."/>
            <person name="Takaki Y."/>
            <person name="Nishi S."/>
            <person name="Hori S."/>
            <person name="Arai W."/>
            <person name="Tsubouchi T."/>
            <person name="Morono Y."/>
            <person name="Uchiyama I."/>
            <person name="Ito T."/>
            <person name="Fujiyama A."/>
            <person name="Inagaki F."/>
            <person name="Takami H."/>
        </authorList>
    </citation>
    <scope>NUCLEOTIDE SEQUENCE</scope>
    <source>
        <strain evidence="1">Expedition CK06-06</strain>
    </source>
</reference>
<feature type="non-terminal residue" evidence="1">
    <location>
        <position position="107"/>
    </location>
</feature>